<evidence type="ECO:0000313" key="2">
    <source>
        <dbReference type="EMBL" id="MEK8052659.1"/>
    </source>
</evidence>
<reference evidence="2 3" key="1">
    <citation type="submission" date="2024-04" db="EMBL/GenBank/DDBJ databases">
        <title>Novel species of the genus Ideonella isolated from streams.</title>
        <authorList>
            <person name="Lu H."/>
        </authorList>
    </citation>
    <scope>NUCLEOTIDE SEQUENCE [LARGE SCALE GENOMIC DNA]</scope>
    <source>
        <strain evidence="2 3">DXS22W</strain>
    </source>
</reference>
<accession>A0ABU9CLF7</accession>
<protein>
    <recommendedName>
        <fullName evidence="4">Lipoprotein</fullName>
    </recommendedName>
</protein>
<name>A0ABU9CLF7_9BURK</name>
<organism evidence="2 3">
    <name type="scientific">Pseudaquabacterium inlustre</name>
    <dbReference type="NCBI Taxonomy" id="2984192"/>
    <lineage>
        <taxon>Bacteria</taxon>
        <taxon>Pseudomonadati</taxon>
        <taxon>Pseudomonadota</taxon>
        <taxon>Betaproteobacteria</taxon>
        <taxon>Burkholderiales</taxon>
        <taxon>Sphaerotilaceae</taxon>
        <taxon>Pseudaquabacterium</taxon>
    </lineage>
</organism>
<proteinExistence type="predicted"/>
<dbReference type="Proteomes" id="UP001365405">
    <property type="component" value="Unassembled WGS sequence"/>
</dbReference>
<sequence length="79" mass="8607">MMRPTLTLLGTVAAALVLSACSEKPQTATTRKADDKPWDNANAGYIASGYKAGDASAWETQMRARNQAQNEYNRTQTAR</sequence>
<evidence type="ECO:0000256" key="1">
    <source>
        <dbReference type="SAM" id="SignalP"/>
    </source>
</evidence>
<gene>
    <name evidence="2" type="ORF">AACH10_20585</name>
</gene>
<evidence type="ECO:0000313" key="3">
    <source>
        <dbReference type="Proteomes" id="UP001365405"/>
    </source>
</evidence>
<keyword evidence="3" id="KW-1185">Reference proteome</keyword>
<evidence type="ECO:0008006" key="4">
    <source>
        <dbReference type="Google" id="ProtNLM"/>
    </source>
</evidence>
<comment type="caution">
    <text evidence="2">The sequence shown here is derived from an EMBL/GenBank/DDBJ whole genome shotgun (WGS) entry which is preliminary data.</text>
</comment>
<feature type="signal peptide" evidence="1">
    <location>
        <begin position="1"/>
        <end position="19"/>
    </location>
</feature>
<keyword evidence="1" id="KW-0732">Signal</keyword>
<dbReference type="PROSITE" id="PS51257">
    <property type="entry name" value="PROKAR_LIPOPROTEIN"/>
    <property type="match status" value="1"/>
</dbReference>
<dbReference type="RefSeq" id="WP_341412383.1">
    <property type="nucleotide sequence ID" value="NZ_JBBUTH010000010.1"/>
</dbReference>
<feature type="chain" id="PRO_5047339020" description="Lipoprotein" evidence="1">
    <location>
        <begin position="20"/>
        <end position="79"/>
    </location>
</feature>
<dbReference type="EMBL" id="JBBUTH010000010">
    <property type="protein sequence ID" value="MEK8052659.1"/>
    <property type="molecule type" value="Genomic_DNA"/>
</dbReference>